<proteinExistence type="predicted"/>
<dbReference type="RefSeq" id="WP_076001788.1">
    <property type="nucleotide sequence ID" value="NZ_PKUS01000005.1"/>
</dbReference>
<gene>
    <name evidence="1" type="ORF">C0039_06385</name>
</gene>
<protein>
    <submittedName>
        <fullName evidence="1">Uncharacterized protein</fullName>
    </submittedName>
</protein>
<dbReference type="AlphaFoldDB" id="A0A2N5X574"/>
<evidence type="ECO:0000313" key="2">
    <source>
        <dbReference type="Proteomes" id="UP000235005"/>
    </source>
</evidence>
<keyword evidence="2" id="KW-1185">Reference proteome</keyword>
<sequence length="66" mass="7552">MELLDHTTESVDIHLDRHELDTLLALVEQGRLALNRQEPTGQAIDELLRTASAMMGIANIRRQRHH</sequence>
<name>A0A2N5X574_9GAMM</name>
<dbReference type="EMBL" id="PKUS01000005">
    <property type="protein sequence ID" value="PLW69633.1"/>
    <property type="molecule type" value="Genomic_DNA"/>
</dbReference>
<accession>A0A2N5X574</accession>
<dbReference type="Proteomes" id="UP000235005">
    <property type="component" value="Unassembled WGS sequence"/>
</dbReference>
<evidence type="ECO:0000313" key="1">
    <source>
        <dbReference type="EMBL" id="PLW69633.1"/>
    </source>
</evidence>
<reference evidence="1 2" key="1">
    <citation type="submission" date="2018-01" db="EMBL/GenBank/DDBJ databases">
        <title>The draft genome sequence of Halioglobus lutimaris HF004.</title>
        <authorList>
            <person name="Du Z.-J."/>
            <person name="Shi M.-J."/>
        </authorList>
    </citation>
    <scope>NUCLEOTIDE SEQUENCE [LARGE SCALE GENOMIC DNA]</scope>
    <source>
        <strain evidence="1 2">HF004</strain>
    </source>
</reference>
<comment type="caution">
    <text evidence="1">The sequence shown here is derived from an EMBL/GenBank/DDBJ whole genome shotgun (WGS) entry which is preliminary data.</text>
</comment>
<organism evidence="1 2">
    <name type="scientific">Pseudohalioglobus lutimaris</name>
    <dbReference type="NCBI Taxonomy" id="1737061"/>
    <lineage>
        <taxon>Bacteria</taxon>
        <taxon>Pseudomonadati</taxon>
        <taxon>Pseudomonadota</taxon>
        <taxon>Gammaproteobacteria</taxon>
        <taxon>Cellvibrionales</taxon>
        <taxon>Halieaceae</taxon>
        <taxon>Pseudohalioglobus</taxon>
    </lineage>
</organism>